<feature type="transmembrane region" description="Helical" evidence="1">
    <location>
        <begin position="91"/>
        <end position="109"/>
    </location>
</feature>
<evidence type="ECO:0000313" key="2">
    <source>
        <dbReference type="EMBL" id="POY36032.1"/>
    </source>
</evidence>
<dbReference type="InterPro" id="IPR013879">
    <property type="entry name" value="DUF1761"/>
</dbReference>
<dbReference type="Proteomes" id="UP000236893">
    <property type="component" value="Unassembled WGS sequence"/>
</dbReference>
<reference evidence="2 3" key="1">
    <citation type="submission" date="2018-01" db="EMBL/GenBank/DDBJ databases">
        <authorList>
            <person name="Gaut B.S."/>
            <person name="Morton B.R."/>
            <person name="Clegg M.T."/>
            <person name="Duvall M.R."/>
        </authorList>
    </citation>
    <scope>NUCLEOTIDE SEQUENCE [LARGE SCALE GENOMIC DNA]</scope>
    <source>
        <strain evidence="2 3">HR-AV</strain>
    </source>
</reference>
<organism evidence="2 3">
    <name type="scientific">Solitalea longa</name>
    <dbReference type="NCBI Taxonomy" id="2079460"/>
    <lineage>
        <taxon>Bacteria</taxon>
        <taxon>Pseudomonadati</taxon>
        <taxon>Bacteroidota</taxon>
        <taxon>Sphingobacteriia</taxon>
        <taxon>Sphingobacteriales</taxon>
        <taxon>Sphingobacteriaceae</taxon>
        <taxon>Solitalea</taxon>
    </lineage>
</organism>
<keyword evidence="1" id="KW-1133">Transmembrane helix</keyword>
<proteinExistence type="predicted"/>
<name>A0A2S5A196_9SPHI</name>
<feature type="transmembrane region" description="Helical" evidence="1">
    <location>
        <begin position="12"/>
        <end position="34"/>
    </location>
</feature>
<evidence type="ECO:0008006" key="4">
    <source>
        <dbReference type="Google" id="ProtNLM"/>
    </source>
</evidence>
<feature type="transmembrane region" description="Helical" evidence="1">
    <location>
        <begin position="55"/>
        <end position="79"/>
    </location>
</feature>
<evidence type="ECO:0000256" key="1">
    <source>
        <dbReference type="SAM" id="Phobius"/>
    </source>
</evidence>
<feature type="transmembrane region" description="Helical" evidence="1">
    <location>
        <begin position="121"/>
        <end position="138"/>
    </location>
</feature>
<dbReference type="OrthoDB" id="333057at2"/>
<dbReference type="Pfam" id="PF08570">
    <property type="entry name" value="DUF1761"/>
    <property type="match status" value="1"/>
</dbReference>
<dbReference type="EMBL" id="PQVF01000008">
    <property type="protein sequence ID" value="POY36032.1"/>
    <property type="molecule type" value="Genomic_DNA"/>
</dbReference>
<accession>A0A2S5A196</accession>
<keyword evidence="1" id="KW-0812">Transmembrane</keyword>
<protein>
    <recommendedName>
        <fullName evidence="4">DUF1761 domain-containing protein</fullName>
    </recommendedName>
</protein>
<keyword evidence="1" id="KW-0472">Membrane</keyword>
<dbReference type="RefSeq" id="WP_103789495.1">
    <property type="nucleotide sequence ID" value="NZ_PQVF01000008.1"/>
</dbReference>
<keyword evidence="3" id="KW-1185">Reference proteome</keyword>
<dbReference type="AlphaFoldDB" id="A0A2S5A196"/>
<sequence>MELNFFSEVNYLAVLLASIIYFFTGAVWYSPLLFGNKWMAALGKTKDQLVRHGMGVTYLLTFIGIFLSVLTLALVLQVLHINDGIAGLKTGLLLTLAFAGTTSLINSLFADRPRALFYIDLGYHAFGLSLAGFIIGIWQ</sequence>
<comment type="caution">
    <text evidence="2">The sequence shown here is derived from an EMBL/GenBank/DDBJ whole genome shotgun (WGS) entry which is preliminary data.</text>
</comment>
<evidence type="ECO:0000313" key="3">
    <source>
        <dbReference type="Proteomes" id="UP000236893"/>
    </source>
</evidence>
<gene>
    <name evidence="2" type="ORF">C3K47_12595</name>
</gene>